<evidence type="ECO:0000256" key="1">
    <source>
        <dbReference type="SAM" id="MobiDB-lite"/>
    </source>
</evidence>
<name>A0A383A927_9ZZZZ</name>
<protein>
    <submittedName>
        <fullName evidence="2">Uncharacterized protein</fullName>
    </submittedName>
</protein>
<feature type="non-terminal residue" evidence="2">
    <location>
        <position position="77"/>
    </location>
</feature>
<dbReference type="EMBL" id="UINC01189741">
    <property type="protein sequence ID" value="SVE03568.1"/>
    <property type="molecule type" value="Genomic_DNA"/>
</dbReference>
<dbReference type="AlphaFoldDB" id="A0A383A927"/>
<feature type="non-terminal residue" evidence="2">
    <location>
        <position position="1"/>
    </location>
</feature>
<proteinExistence type="predicted"/>
<accession>A0A383A927</accession>
<reference evidence="2" key="1">
    <citation type="submission" date="2018-05" db="EMBL/GenBank/DDBJ databases">
        <authorList>
            <person name="Lanie J.A."/>
            <person name="Ng W.-L."/>
            <person name="Kazmierczak K.M."/>
            <person name="Andrzejewski T.M."/>
            <person name="Davidsen T.M."/>
            <person name="Wayne K.J."/>
            <person name="Tettelin H."/>
            <person name="Glass J.I."/>
            <person name="Rusch D."/>
            <person name="Podicherti R."/>
            <person name="Tsui H.-C.T."/>
            <person name="Winkler M.E."/>
        </authorList>
    </citation>
    <scope>NUCLEOTIDE SEQUENCE</scope>
</reference>
<sequence>RTNCSANLTAFRALSNPLRFNSKDFGARHLIRSFTRGNTVRLSLCLTSWPILTENSKNISSGGASSKRWTVHSGKTS</sequence>
<organism evidence="2">
    <name type="scientific">marine metagenome</name>
    <dbReference type="NCBI Taxonomy" id="408172"/>
    <lineage>
        <taxon>unclassified sequences</taxon>
        <taxon>metagenomes</taxon>
        <taxon>ecological metagenomes</taxon>
    </lineage>
</organism>
<gene>
    <name evidence="2" type="ORF">METZ01_LOCUS456422</name>
</gene>
<feature type="region of interest" description="Disordered" evidence="1">
    <location>
        <begin position="56"/>
        <end position="77"/>
    </location>
</feature>
<evidence type="ECO:0000313" key="2">
    <source>
        <dbReference type="EMBL" id="SVE03568.1"/>
    </source>
</evidence>